<organism evidence="2">
    <name type="scientific">Graphocephala atropunctata</name>
    <dbReference type="NCBI Taxonomy" id="36148"/>
    <lineage>
        <taxon>Eukaryota</taxon>
        <taxon>Metazoa</taxon>
        <taxon>Ecdysozoa</taxon>
        <taxon>Arthropoda</taxon>
        <taxon>Hexapoda</taxon>
        <taxon>Insecta</taxon>
        <taxon>Pterygota</taxon>
        <taxon>Neoptera</taxon>
        <taxon>Paraneoptera</taxon>
        <taxon>Hemiptera</taxon>
        <taxon>Auchenorrhyncha</taxon>
        <taxon>Membracoidea</taxon>
        <taxon>Cicadellidae</taxon>
        <taxon>Cicadellinae</taxon>
        <taxon>Cicadellini</taxon>
        <taxon>Graphocephala</taxon>
    </lineage>
</organism>
<feature type="non-terminal residue" evidence="2">
    <location>
        <position position="1"/>
    </location>
</feature>
<proteinExistence type="predicted"/>
<evidence type="ECO:0000313" key="2">
    <source>
        <dbReference type="EMBL" id="JAT12734.1"/>
    </source>
</evidence>
<feature type="compositionally biased region" description="Low complexity" evidence="1">
    <location>
        <begin position="253"/>
        <end position="266"/>
    </location>
</feature>
<accession>A0A1B6KNF4</accession>
<evidence type="ECO:0000256" key="1">
    <source>
        <dbReference type="SAM" id="MobiDB-lite"/>
    </source>
</evidence>
<feature type="region of interest" description="Disordered" evidence="1">
    <location>
        <begin position="253"/>
        <end position="297"/>
    </location>
</feature>
<name>A0A1B6KNF4_9HEMI</name>
<sequence>NGPILNSYYNEDPYKAQESPYARNYEKSEIEGELHVQPIQIQTITHQHRPHPLKQIKQLIPGVLNALTTLIRPLEPVNPHPTTTTVPLIVKPIHAHIKPVVIHKKPEAVIHTVTPVDPHHATTDPKKSPGFFFSKQLIFGIGTNDETHHHQEVYGDAHNQVHGHGDANIQVHGHGDAHTQVYGHGQGQGQYYFIPVISSPVVSPYISPSYYSYPIGGPGDYSSIYSSYPGSYSNYGSVYGAGYGYPDEQHYGYSSPYSPYQQGHSSLDSTDPANSSPVQDQTSFPSGKNGPGEANVRHSNGEVYLANSREPNFDGPNSEISQLKSAIEVEQEKVNKLKEEMEPKSSSDKKQDDVIREVKEKDKQQSNIDKSLKIIEQIF</sequence>
<protein>
    <submittedName>
        <fullName evidence="2">Uncharacterized protein</fullName>
    </submittedName>
</protein>
<feature type="compositionally biased region" description="Polar residues" evidence="1">
    <location>
        <begin position="267"/>
        <end position="286"/>
    </location>
</feature>
<dbReference type="EMBL" id="GEBQ01027243">
    <property type="protein sequence ID" value="JAT12734.1"/>
    <property type="molecule type" value="Transcribed_RNA"/>
</dbReference>
<dbReference type="AlphaFoldDB" id="A0A1B6KNF4"/>
<reference evidence="2" key="1">
    <citation type="submission" date="2015-11" db="EMBL/GenBank/DDBJ databases">
        <title>De novo transcriptome assembly of four potential Pierce s Disease insect vectors from Arizona vineyards.</title>
        <authorList>
            <person name="Tassone E.E."/>
        </authorList>
    </citation>
    <scope>NUCLEOTIDE SEQUENCE</scope>
</reference>
<gene>
    <name evidence="2" type="ORF">g.4140</name>
</gene>